<dbReference type="OrthoDB" id="43195at2"/>
<dbReference type="Proteomes" id="UP000006889">
    <property type="component" value="Chromosome"/>
</dbReference>
<dbReference type="PANTHER" id="PTHR30146:SF109">
    <property type="entry name" value="HTH-TYPE TRANSCRIPTIONAL REGULATOR GALS"/>
    <property type="match status" value="1"/>
</dbReference>
<dbReference type="SMART" id="SM00354">
    <property type="entry name" value="HTH_LACI"/>
    <property type="match status" value="1"/>
</dbReference>
<dbReference type="eggNOG" id="COG1609">
    <property type="taxonomic scope" value="Bacteria"/>
</dbReference>
<dbReference type="Gene3D" id="3.40.50.2300">
    <property type="match status" value="2"/>
</dbReference>
<evidence type="ECO:0000256" key="2">
    <source>
        <dbReference type="ARBA" id="ARBA00023125"/>
    </source>
</evidence>
<reference key="1">
    <citation type="submission" date="2010-09" db="EMBL/GenBank/DDBJ databases">
        <title>Complete sequence of Caldicellulosiruptor owensensis OL.</title>
        <authorList>
            <consortium name="US DOE Joint Genome Institute"/>
            <person name="Lucas S."/>
            <person name="Copeland A."/>
            <person name="Lapidus A."/>
            <person name="Cheng J.-F."/>
            <person name="Bruce D."/>
            <person name="Goodwin L."/>
            <person name="Pitluck S."/>
            <person name="Davenport K."/>
            <person name="Detter J.C."/>
            <person name="Han C."/>
            <person name="Tapia R."/>
            <person name="Land M."/>
            <person name="Hauser L."/>
            <person name="Chang Y.-J."/>
            <person name="Jeffries C."/>
            <person name="Kyrpides N."/>
            <person name="Ivanova N."/>
            <person name="Mikhailova N."/>
            <person name="Blumer-Schuette S.E."/>
            <person name="Kelly R.M."/>
            <person name="Woyke T."/>
        </authorList>
    </citation>
    <scope>NUCLEOTIDE SEQUENCE</scope>
    <source>
        <strain>OL</strain>
    </source>
</reference>
<evidence type="ECO:0000313" key="6">
    <source>
        <dbReference type="Proteomes" id="UP000006889"/>
    </source>
</evidence>
<dbReference type="Pfam" id="PF13377">
    <property type="entry name" value="Peripla_BP_3"/>
    <property type="match status" value="1"/>
</dbReference>
<name>E4Q3G0_CALOW</name>
<dbReference type="KEGG" id="cow:Calow_0323"/>
<evidence type="ECO:0000256" key="3">
    <source>
        <dbReference type="ARBA" id="ARBA00023163"/>
    </source>
</evidence>
<keyword evidence="6" id="KW-1185">Reference proteome</keyword>
<dbReference type="CDD" id="cd01392">
    <property type="entry name" value="HTH_LacI"/>
    <property type="match status" value="1"/>
</dbReference>
<dbReference type="InterPro" id="IPR028082">
    <property type="entry name" value="Peripla_BP_I"/>
</dbReference>
<dbReference type="PANTHER" id="PTHR30146">
    <property type="entry name" value="LACI-RELATED TRANSCRIPTIONAL REPRESSOR"/>
    <property type="match status" value="1"/>
</dbReference>
<dbReference type="SUPFAM" id="SSF53822">
    <property type="entry name" value="Periplasmic binding protein-like I"/>
    <property type="match status" value="1"/>
</dbReference>
<dbReference type="HOGENOM" id="CLU_037628_1_2_9"/>
<sequence length="343" mass="38724">MKVRIKDIAKAVGVSPATVSLVLNNRPGISEETREKILKKIEELGYNSGRTTSKAVRGLTKNIRFIVYKKHGKVVGETPFFSALIEGIEQEARDEGFNLLISYINEQSGDRQEIIQIIKETPVDGILLLATEMYSHDLLIFNNLTLPIVVLDSYLEDKNMDFVVIANAEAIYSATVYLIQKGHREIGYLDSSVWIKNFEERKEGYEKAILQSGLVFKKEFILSLEPTLDGAYKDMKEILGNGTELPTAFVAANDIIAFGAMKALKEAGIKIPDDISIIGLDDMPFCEICDPPITTLRVYKERMGKIAVKRLIERIMNNVEERVKIEVRTELIERKSVKDNMLY</sequence>
<dbReference type="InterPro" id="IPR046335">
    <property type="entry name" value="LacI/GalR-like_sensor"/>
</dbReference>
<dbReference type="STRING" id="632518.Calow_0323"/>
<dbReference type="PROSITE" id="PS00356">
    <property type="entry name" value="HTH_LACI_1"/>
    <property type="match status" value="1"/>
</dbReference>
<dbReference type="Pfam" id="PF00356">
    <property type="entry name" value="LacI"/>
    <property type="match status" value="1"/>
</dbReference>
<keyword evidence="1" id="KW-0805">Transcription regulation</keyword>
<dbReference type="SUPFAM" id="SSF47413">
    <property type="entry name" value="lambda repressor-like DNA-binding domains"/>
    <property type="match status" value="1"/>
</dbReference>
<dbReference type="EMBL" id="CP002216">
    <property type="protein sequence ID" value="ADQ03920.1"/>
    <property type="molecule type" value="Genomic_DNA"/>
</dbReference>
<dbReference type="InterPro" id="IPR010982">
    <property type="entry name" value="Lambda_DNA-bd_dom_sf"/>
</dbReference>
<proteinExistence type="predicted"/>
<dbReference type="GO" id="GO:0003700">
    <property type="term" value="F:DNA-binding transcription factor activity"/>
    <property type="evidence" value="ECO:0007669"/>
    <property type="project" value="TreeGrafter"/>
</dbReference>
<feature type="domain" description="HTH lacI-type" evidence="4">
    <location>
        <begin position="3"/>
        <end position="46"/>
    </location>
</feature>
<dbReference type="InterPro" id="IPR000843">
    <property type="entry name" value="HTH_LacI"/>
</dbReference>
<dbReference type="PROSITE" id="PS50932">
    <property type="entry name" value="HTH_LACI_2"/>
    <property type="match status" value="1"/>
</dbReference>
<dbReference type="Gene3D" id="1.10.260.40">
    <property type="entry name" value="lambda repressor-like DNA-binding domains"/>
    <property type="match status" value="1"/>
</dbReference>
<reference evidence="5 6" key="2">
    <citation type="journal article" date="2011" name="J. Bacteriol.">
        <title>Complete genome sequences for the anaerobic, extremely thermophilic plant biomass-degrading bacteria Caldicellulosiruptor hydrothermalis, Caldicellulosiruptor kristjanssonii, Caldicellulosiruptor kronotskyensis, Caldicellulosiruptor owensenis, and Caldicellulosiruptor lactoaceticus.</title>
        <authorList>
            <person name="Blumer-Schuette S.E."/>
            <person name="Ozdemir I."/>
            <person name="Mistry D."/>
            <person name="Lucas S."/>
            <person name="Lapidus A."/>
            <person name="Cheng J.F."/>
            <person name="Goodwin L.A."/>
            <person name="Pitluck S."/>
            <person name="Land M.L."/>
            <person name="Hauser L.J."/>
            <person name="Woyke T."/>
            <person name="Mikhailova N."/>
            <person name="Pati A."/>
            <person name="Kyrpides N.C."/>
            <person name="Ivanova N."/>
            <person name="Detter J.C."/>
            <person name="Walston-Davenport K."/>
            <person name="Han S."/>
            <person name="Adams M.W."/>
            <person name="Kelly R.M."/>
        </authorList>
    </citation>
    <scope>NUCLEOTIDE SEQUENCE [LARGE SCALE GENOMIC DNA]</scope>
    <source>
        <strain evidence="6">ATCC 700167 / DSM 13100 / OL</strain>
    </source>
</reference>
<dbReference type="AlphaFoldDB" id="E4Q3G0"/>
<evidence type="ECO:0000259" key="4">
    <source>
        <dbReference type="PROSITE" id="PS50932"/>
    </source>
</evidence>
<dbReference type="GO" id="GO:0000976">
    <property type="term" value="F:transcription cis-regulatory region binding"/>
    <property type="evidence" value="ECO:0007669"/>
    <property type="project" value="TreeGrafter"/>
</dbReference>
<evidence type="ECO:0000313" key="5">
    <source>
        <dbReference type="EMBL" id="ADQ03920.1"/>
    </source>
</evidence>
<dbReference type="RefSeq" id="WP_013411334.1">
    <property type="nucleotide sequence ID" value="NC_014657.1"/>
</dbReference>
<evidence type="ECO:0000256" key="1">
    <source>
        <dbReference type="ARBA" id="ARBA00023015"/>
    </source>
</evidence>
<accession>E4Q3G0</accession>
<gene>
    <name evidence="5" type="ordered locus">Calow_0323</name>
</gene>
<keyword evidence="3" id="KW-0804">Transcription</keyword>
<keyword evidence="2" id="KW-0238">DNA-binding</keyword>
<organism evidence="5 6">
    <name type="scientific">Caldicellulosiruptor owensensis (strain ATCC 700167 / DSM 13100 / OL)</name>
    <dbReference type="NCBI Taxonomy" id="632518"/>
    <lineage>
        <taxon>Bacteria</taxon>
        <taxon>Bacillati</taxon>
        <taxon>Bacillota</taxon>
        <taxon>Bacillota incertae sedis</taxon>
        <taxon>Caldicellulosiruptorales</taxon>
        <taxon>Caldicellulosiruptoraceae</taxon>
        <taxon>Caldicellulosiruptor</taxon>
    </lineage>
</organism>
<protein>
    <submittedName>
        <fullName evidence="5">Transcriptional regulator, LacI family</fullName>
    </submittedName>
</protein>